<dbReference type="RefSeq" id="WP_345724843.1">
    <property type="nucleotide sequence ID" value="NZ_BAABRU010000040.1"/>
</dbReference>
<accession>A0ABP9X7D0</accession>
<evidence type="ECO:0000313" key="1">
    <source>
        <dbReference type="EMBL" id="GAA5531273.1"/>
    </source>
</evidence>
<evidence type="ECO:0000313" key="2">
    <source>
        <dbReference type="Proteomes" id="UP001428290"/>
    </source>
</evidence>
<proteinExistence type="predicted"/>
<protein>
    <submittedName>
        <fullName evidence="1">Uncharacterized protein</fullName>
    </submittedName>
</protein>
<dbReference type="Proteomes" id="UP001428290">
    <property type="component" value="Unassembled WGS sequence"/>
</dbReference>
<reference evidence="1 2" key="1">
    <citation type="submission" date="2024-02" db="EMBL/GenBank/DDBJ databases">
        <title>Herpetosiphon gulosus NBRC 112829.</title>
        <authorList>
            <person name="Ichikawa N."/>
            <person name="Katano-Makiyama Y."/>
            <person name="Hidaka K."/>
        </authorList>
    </citation>
    <scope>NUCLEOTIDE SEQUENCE [LARGE SCALE GENOMIC DNA]</scope>
    <source>
        <strain evidence="1 2">NBRC 112829</strain>
    </source>
</reference>
<comment type="caution">
    <text evidence="1">The sequence shown here is derived from an EMBL/GenBank/DDBJ whole genome shotgun (WGS) entry which is preliminary data.</text>
</comment>
<dbReference type="EMBL" id="BAABRU010000040">
    <property type="protein sequence ID" value="GAA5531273.1"/>
    <property type="molecule type" value="Genomic_DNA"/>
</dbReference>
<sequence length="107" mass="12077">MNTTNLKQLLGLLEAIAANPMIFLGTTDLVQIDFALQTIWLTSTTLQVPMDRKLYAQIVQEAGWNYNGGEVLAALRKTTLNNQEISHELLRLHILLVQQMINSLEQD</sequence>
<organism evidence="1 2">
    <name type="scientific">Herpetosiphon gulosus</name>
    <dbReference type="NCBI Taxonomy" id="1973496"/>
    <lineage>
        <taxon>Bacteria</taxon>
        <taxon>Bacillati</taxon>
        <taxon>Chloroflexota</taxon>
        <taxon>Chloroflexia</taxon>
        <taxon>Herpetosiphonales</taxon>
        <taxon>Herpetosiphonaceae</taxon>
        <taxon>Herpetosiphon</taxon>
    </lineage>
</organism>
<gene>
    <name evidence="1" type="ORF">Hgul01_05098</name>
</gene>
<name>A0ABP9X7D0_9CHLR</name>
<keyword evidence="2" id="KW-1185">Reference proteome</keyword>